<evidence type="ECO:0000256" key="5">
    <source>
        <dbReference type="ARBA" id="ARBA00023065"/>
    </source>
</evidence>
<sequence>MMKFVRILLMMLHRSVLLGLTIFCGMLVFQKVESMRIKDALHFCWSTITTIGYGAITPKTHLGKVLTMLYSIIGIPLFILCLSSYGMLINHCTVKVVTSFDQCCSGRKKVSYLHAKTGFVLFWVLIGEIIAGTFILNVLTDWSMLDSAYTWVITLTTIGFGDYIPDYPPDSRYIKTAIILVSELTTWATIASFVQSVRSAISEINNERRGFIAKLFCCYGDKRDEELYFLTHDLDNDI</sequence>
<keyword evidence="2 8" id="KW-0813">Transport</keyword>
<evidence type="ECO:0000256" key="3">
    <source>
        <dbReference type="ARBA" id="ARBA00022692"/>
    </source>
</evidence>
<reference evidence="12 13" key="1">
    <citation type="submission" date="2025-05" db="UniProtKB">
        <authorList>
            <consortium name="RefSeq"/>
        </authorList>
    </citation>
    <scope>IDENTIFICATION</scope>
</reference>
<evidence type="ECO:0000313" key="11">
    <source>
        <dbReference type="Proteomes" id="UP001652625"/>
    </source>
</evidence>
<evidence type="ECO:0000256" key="6">
    <source>
        <dbReference type="ARBA" id="ARBA00023136"/>
    </source>
</evidence>
<dbReference type="PRINTS" id="PR01333">
    <property type="entry name" value="2POREKCHANEL"/>
</dbReference>
<dbReference type="GO" id="GO:0034220">
    <property type="term" value="P:monoatomic ion transmembrane transport"/>
    <property type="evidence" value="ECO:0007669"/>
    <property type="project" value="UniProtKB-KW"/>
</dbReference>
<keyword evidence="6 9" id="KW-0472">Membrane</keyword>
<gene>
    <name evidence="12 13" type="primary">LOC100212397</name>
</gene>
<keyword evidence="7 8" id="KW-0407">Ion channel</keyword>
<organism evidence="11 13">
    <name type="scientific">Hydra vulgaris</name>
    <name type="common">Hydra</name>
    <name type="synonym">Hydra attenuata</name>
    <dbReference type="NCBI Taxonomy" id="6087"/>
    <lineage>
        <taxon>Eukaryota</taxon>
        <taxon>Metazoa</taxon>
        <taxon>Cnidaria</taxon>
        <taxon>Hydrozoa</taxon>
        <taxon>Hydroidolina</taxon>
        <taxon>Anthoathecata</taxon>
        <taxon>Aplanulata</taxon>
        <taxon>Hydridae</taxon>
        <taxon>Hydra</taxon>
    </lineage>
</organism>
<evidence type="ECO:0000256" key="1">
    <source>
        <dbReference type="ARBA" id="ARBA00004141"/>
    </source>
</evidence>
<feature type="domain" description="Potassium channel" evidence="10">
    <location>
        <begin position="22"/>
        <end position="88"/>
    </location>
</feature>
<dbReference type="PANTHER" id="PTHR11003:SF345">
    <property type="entry name" value="TWIK FAMILY OF POTASSIUM CHANNELS PROTEIN 18"/>
    <property type="match status" value="1"/>
</dbReference>
<dbReference type="InterPro" id="IPR003280">
    <property type="entry name" value="2pore_dom_K_chnl"/>
</dbReference>
<feature type="domain" description="Potassium channel" evidence="10">
    <location>
        <begin position="124"/>
        <end position="196"/>
    </location>
</feature>
<dbReference type="Pfam" id="PF07885">
    <property type="entry name" value="Ion_trans_2"/>
    <property type="match status" value="2"/>
</dbReference>
<feature type="transmembrane region" description="Helical" evidence="9">
    <location>
        <begin position="117"/>
        <end position="136"/>
    </location>
</feature>
<dbReference type="RefSeq" id="XP_065649768.1">
    <property type="nucleotide sequence ID" value="XM_065793696.1"/>
</dbReference>
<keyword evidence="4 9" id="KW-1133">Transmembrane helix</keyword>
<dbReference type="PANTHER" id="PTHR11003">
    <property type="entry name" value="POTASSIUM CHANNEL, SUBFAMILY K"/>
    <property type="match status" value="1"/>
</dbReference>
<proteinExistence type="inferred from homology"/>
<keyword evidence="5 8" id="KW-0406">Ion transport</keyword>
<evidence type="ECO:0000256" key="8">
    <source>
        <dbReference type="RuleBase" id="RU003857"/>
    </source>
</evidence>
<dbReference type="InterPro" id="IPR013099">
    <property type="entry name" value="K_chnl_dom"/>
</dbReference>
<evidence type="ECO:0000256" key="2">
    <source>
        <dbReference type="ARBA" id="ARBA00022448"/>
    </source>
</evidence>
<evidence type="ECO:0000256" key="9">
    <source>
        <dbReference type="SAM" id="Phobius"/>
    </source>
</evidence>
<feature type="transmembrane region" description="Helical" evidence="9">
    <location>
        <begin position="68"/>
        <end position="88"/>
    </location>
</feature>
<evidence type="ECO:0000313" key="13">
    <source>
        <dbReference type="RefSeq" id="XP_065649769.1"/>
    </source>
</evidence>
<keyword evidence="11" id="KW-1185">Reference proteome</keyword>
<dbReference type="Proteomes" id="UP001652625">
    <property type="component" value="Chromosome 03"/>
</dbReference>
<evidence type="ECO:0000259" key="10">
    <source>
        <dbReference type="Pfam" id="PF07885"/>
    </source>
</evidence>
<dbReference type="RefSeq" id="XP_065649769.1">
    <property type="nucleotide sequence ID" value="XM_065793697.1"/>
</dbReference>
<evidence type="ECO:0000256" key="7">
    <source>
        <dbReference type="ARBA" id="ARBA00023303"/>
    </source>
</evidence>
<dbReference type="GeneID" id="100212397"/>
<comment type="similarity">
    <text evidence="8">Belongs to the two pore domain potassium channel (TC 1.A.1.8) family.</text>
</comment>
<comment type="subcellular location">
    <subcellularLocation>
        <location evidence="1">Membrane</location>
        <topology evidence="1">Multi-pass membrane protein</topology>
    </subcellularLocation>
</comment>
<dbReference type="SUPFAM" id="SSF81324">
    <property type="entry name" value="Voltage-gated potassium channels"/>
    <property type="match status" value="2"/>
</dbReference>
<evidence type="ECO:0000313" key="12">
    <source>
        <dbReference type="RefSeq" id="XP_065649768.1"/>
    </source>
</evidence>
<keyword evidence="3 8" id="KW-0812">Transmembrane</keyword>
<dbReference type="Gene3D" id="1.10.287.70">
    <property type="match status" value="1"/>
</dbReference>
<name>A0ABM4BL29_HYDVU</name>
<accession>A0ABM4BL29</accession>
<evidence type="ECO:0000256" key="4">
    <source>
        <dbReference type="ARBA" id="ARBA00022989"/>
    </source>
</evidence>
<protein>
    <submittedName>
        <fullName evidence="12 13">Two pore potassium channel protein sup-9</fullName>
    </submittedName>
</protein>